<evidence type="ECO:0008006" key="5">
    <source>
        <dbReference type="Google" id="ProtNLM"/>
    </source>
</evidence>
<evidence type="ECO:0000256" key="2">
    <source>
        <dbReference type="SAM" id="SignalP"/>
    </source>
</evidence>
<name>A0AA36NJS3_9DINO</name>
<evidence type="ECO:0000256" key="1">
    <source>
        <dbReference type="SAM" id="MobiDB-lite"/>
    </source>
</evidence>
<dbReference type="Proteomes" id="UP001178507">
    <property type="component" value="Unassembled WGS sequence"/>
</dbReference>
<evidence type="ECO:0000313" key="4">
    <source>
        <dbReference type="Proteomes" id="UP001178507"/>
    </source>
</evidence>
<comment type="caution">
    <text evidence="3">The sequence shown here is derived from an EMBL/GenBank/DDBJ whole genome shotgun (WGS) entry which is preliminary data.</text>
</comment>
<dbReference type="EMBL" id="CAUJNA010003799">
    <property type="protein sequence ID" value="CAJ1409987.1"/>
    <property type="molecule type" value="Genomic_DNA"/>
</dbReference>
<organism evidence="3 4">
    <name type="scientific">Effrenium voratum</name>
    <dbReference type="NCBI Taxonomy" id="2562239"/>
    <lineage>
        <taxon>Eukaryota</taxon>
        <taxon>Sar</taxon>
        <taxon>Alveolata</taxon>
        <taxon>Dinophyceae</taxon>
        <taxon>Suessiales</taxon>
        <taxon>Symbiodiniaceae</taxon>
        <taxon>Effrenium</taxon>
    </lineage>
</organism>
<gene>
    <name evidence="3" type="ORF">EVOR1521_LOCUS30941</name>
</gene>
<evidence type="ECO:0000313" key="3">
    <source>
        <dbReference type="EMBL" id="CAJ1409987.1"/>
    </source>
</evidence>
<protein>
    <recommendedName>
        <fullName evidence="5">NXPE family member 3-like</fullName>
    </recommendedName>
</protein>
<keyword evidence="2" id="KW-0732">Signal</keyword>
<dbReference type="AlphaFoldDB" id="A0AA36NJS3"/>
<sequence length="589" mass="64750">MSRWKISGVLCVASGGLSWASWRWSSGERHVAQGATSGTSATSVPSVTPDRCEPCPGTAPLEVTFYPHERLNPKVSVRPGGFFSTPWRVQAGSRVQLVLQLPGRYNKACQNAKVLRNYMAWFGAEDAQFLFAAKGLPANASEGGKGRLTLDFVVHDAGVYNVWIWAFGLKLTQAARLPKLVATSSELNSGVEVPPRQCRLGQDTFKDGRWVKVSALRHGACSSCTPDGYLSPTCHWALPPSPERVLRHAASASLRPWVVFMGSSVSRGSAHAIMEFLGQSSLREFWYLHRSREPGHGTAVKCWGWFDTQIGNLRVSYSDFRLVQYNASGIAQSFARMGQIISEGVSLLVLNLSLKAHTWRNSVRQLLENLRPHLPSLQGELVLAVDKTSPWTSAWGCAMKESPEASIWRHLRAVTGEWPTHLRALLESKLLVVDENPLALPMFFHMERVGSQHWHRYEQSASGRSVVGAEHDGTALSYGAPADAGSQRDTYAPGGLRRKGWATSRGRADLCRVHEEGLLPLDAAGCAPGPQPLQRGHGVSGAGELIDQRLRQREGDSSYKWFQWQEVDLLGELKFQAAVASIASHQADF</sequence>
<feature type="chain" id="PRO_5041434311" description="NXPE family member 3-like" evidence="2">
    <location>
        <begin position="21"/>
        <end position="589"/>
    </location>
</feature>
<keyword evidence="4" id="KW-1185">Reference proteome</keyword>
<feature type="signal peptide" evidence="2">
    <location>
        <begin position="1"/>
        <end position="20"/>
    </location>
</feature>
<proteinExistence type="predicted"/>
<reference evidence="3" key="1">
    <citation type="submission" date="2023-08" db="EMBL/GenBank/DDBJ databases">
        <authorList>
            <person name="Chen Y."/>
            <person name="Shah S."/>
            <person name="Dougan E. K."/>
            <person name="Thang M."/>
            <person name="Chan C."/>
        </authorList>
    </citation>
    <scope>NUCLEOTIDE SEQUENCE</scope>
</reference>
<accession>A0AA36NJS3</accession>
<feature type="region of interest" description="Disordered" evidence="1">
    <location>
        <begin position="477"/>
        <end position="498"/>
    </location>
</feature>